<dbReference type="EMBL" id="JAJFAZ020000006">
    <property type="protein sequence ID" value="KAI5323357.1"/>
    <property type="molecule type" value="Genomic_DNA"/>
</dbReference>
<gene>
    <name evidence="1" type="ORF">L3X38_032429</name>
</gene>
<comment type="caution">
    <text evidence="1">The sequence shown here is derived from an EMBL/GenBank/DDBJ whole genome shotgun (WGS) entry which is preliminary data.</text>
</comment>
<evidence type="ECO:0000313" key="1">
    <source>
        <dbReference type="EMBL" id="KAI5323357.1"/>
    </source>
</evidence>
<sequence>MAPQVTIFFHKIETTRNACTKRVGFKNTFIVGESLIKCAVPKPIQRARPQVTPKVVKTQLKKTPSKNILRNARKRPARALRKKEAQKESIEVVLAELSGTSPMVTKGKNTSSTLAVPTPKRINATQFFQIMIGSISVNLYPTNYVLMTSTNETSEEGQKDESVTNVEVQRTEPQSNLLAHVVESTLQEVYPCSHTSSTKEAREKGMIIPELSSLNSTRLDDCLQWNPLYDDPISQTPENDCIASQGAKLHEGVESMQVMMTGTSNIEDQLPLIQEMMQDLKEKAVIEKKSDKGQSKDPLKRPTLKEHKKVKYSFGDEDVEEIFDQLLASNGITLLESKRPAEANKTNNPRYCRYHHLVSHMLKDCYILKDKIQELLNNSSLVIDSSPRHHSATANMIDGLKLAGINTVNRGTIVHACPNAPWSSDLQIPTLHELTTAPSLEI</sequence>
<dbReference type="AlphaFoldDB" id="A0AAD4VGB1"/>
<keyword evidence="2" id="KW-1185">Reference proteome</keyword>
<name>A0AAD4VGB1_PRUDU</name>
<reference evidence="1 2" key="1">
    <citation type="journal article" date="2022" name="G3 (Bethesda)">
        <title>Whole-genome sequence and methylome profiling of the almond [Prunus dulcis (Mill.) D.A. Webb] cultivar 'Nonpareil'.</title>
        <authorList>
            <person name="D'Amico-Willman K.M."/>
            <person name="Ouma W.Z."/>
            <person name="Meulia T."/>
            <person name="Sideli G.M."/>
            <person name="Gradziel T.M."/>
            <person name="Fresnedo-Ramirez J."/>
        </authorList>
    </citation>
    <scope>NUCLEOTIDE SEQUENCE [LARGE SCALE GENOMIC DNA]</scope>
    <source>
        <strain evidence="1">Clone GOH B32 T37-40</strain>
    </source>
</reference>
<protein>
    <recommendedName>
        <fullName evidence="3">Retrotransposon gag protein</fullName>
    </recommendedName>
</protein>
<evidence type="ECO:0000313" key="2">
    <source>
        <dbReference type="Proteomes" id="UP001054821"/>
    </source>
</evidence>
<proteinExistence type="predicted"/>
<accession>A0AAD4VGB1</accession>
<dbReference type="Proteomes" id="UP001054821">
    <property type="component" value="Chromosome 6"/>
</dbReference>
<evidence type="ECO:0008006" key="3">
    <source>
        <dbReference type="Google" id="ProtNLM"/>
    </source>
</evidence>
<organism evidence="1 2">
    <name type="scientific">Prunus dulcis</name>
    <name type="common">Almond</name>
    <name type="synonym">Amygdalus dulcis</name>
    <dbReference type="NCBI Taxonomy" id="3755"/>
    <lineage>
        <taxon>Eukaryota</taxon>
        <taxon>Viridiplantae</taxon>
        <taxon>Streptophyta</taxon>
        <taxon>Embryophyta</taxon>
        <taxon>Tracheophyta</taxon>
        <taxon>Spermatophyta</taxon>
        <taxon>Magnoliopsida</taxon>
        <taxon>eudicotyledons</taxon>
        <taxon>Gunneridae</taxon>
        <taxon>Pentapetalae</taxon>
        <taxon>rosids</taxon>
        <taxon>fabids</taxon>
        <taxon>Rosales</taxon>
        <taxon>Rosaceae</taxon>
        <taxon>Amygdaloideae</taxon>
        <taxon>Amygdaleae</taxon>
        <taxon>Prunus</taxon>
    </lineage>
</organism>